<accession>A0A1M5M3Y6</accession>
<keyword evidence="2" id="KW-1185">Reference proteome</keyword>
<evidence type="ECO:0000313" key="1">
    <source>
        <dbReference type="EMBL" id="SHG71609.1"/>
    </source>
</evidence>
<name>A0A1M5M3Y6_9BACI</name>
<proteinExistence type="predicted"/>
<dbReference type="Proteomes" id="UP000183988">
    <property type="component" value="Unassembled WGS sequence"/>
</dbReference>
<sequence>MNKKIKLSLILILLLLLFSWNIWVFYQNSKPKTSADLLQELLNNNKYESLILNEGNRKEEIPNKIRNIKSNHAVEAPQKVYQFAIYEYDNQVLLVETTPDLVNHQLYIKNVMYISKSEFEKIFNE</sequence>
<dbReference type="AlphaFoldDB" id="A0A1M5M3Y6"/>
<gene>
    <name evidence="1" type="ORF">SAMN05216225_105319</name>
</gene>
<dbReference type="EMBL" id="FQVW01000053">
    <property type="protein sequence ID" value="SHG71609.1"/>
    <property type="molecule type" value="Genomic_DNA"/>
</dbReference>
<evidence type="ECO:0000313" key="2">
    <source>
        <dbReference type="Proteomes" id="UP000183988"/>
    </source>
</evidence>
<protein>
    <submittedName>
        <fullName evidence="1">Uncharacterized protein</fullName>
    </submittedName>
</protein>
<dbReference type="RefSeq" id="WP_072891764.1">
    <property type="nucleotide sequence ID" value="NZ_FQVW01000053.1"/>
</dbReference>
<dbReference type="OrthoDB" id="9903125at2"/>
<organism evidence="1 2">
    <name type="scientific">Ornithinibacillus halophilus</name>
    <dbReference type="NCBI Taxonomy" id="930117"/>
    <lineage>
        <taxon>Bacteria</taxon>
        <taxon>Bacillati</taxon>
        <taxon>Bacillota</taxon>
        <taxon>Bacilli</taxon>
        <taxon>Bacillales</taxon>
        <taxon>Bacillaceae</taxon>
        <taxon>Ornithinibacillus</taxon>
    </lineage>
</organism>
<reference evidence="1 2" key="1">
    <citation type="submission" date="2016-11" db="EMBL/GenBank/DDBJ databases">
        <authorList>
            <person name="Jaros S."/>
            <person name="Januszkiewicz K."/>
            <person name="Wedrychowicz H."/>
        </authorList>
    </citation>
    <scope>NUCLEOTIDE SEQUENCE [LARGE SCALE GENOMIC DNA]</scope>
    <source>
        <strain evidence="1 2">IBRC-M 10683</strain>
    </source>
</reference>